<reference evidence="1 2" key="1">
    <citation type="submission" date="2023-03" db="EMBL/GenBank/DDBJ databases">
        <title>Genome insight into feeding habits of ladybird beetles.</title>
        <authorList>
            <person name="Li H.-S."/>
            <person name="Huang Y.-H."/>
            <person name="Pang H."/>
        </authorList>
    </citation>
    <scope>NUCLEOTIDE SEQUENCE [LARGE SCALE GENOMIC DNA]</scope>
    <source>
        <strain evidence="1">SYSU_2023b</strain>
        <tissue evidence="1">Whole body</tissue>
    </source>
</reference>
<protein>
    <submittedName>
        <fullName evidence="1">Uncharacterized protein</fullName>
    </submittedName>
</protein>
<organism evidence="1 2">
    <name type="scientific">Henosepilachna vigintioctopunctata</name>
    <dbReference type="NCBI Taxonomy" id="420089"/>
    <lineage>
        <taxon>Eukaryota</taxon>
        <taxon>Metazoa</taxon>
        <taxon>Ecdysozoa</taxon>
        <taxon>Arthropoda</taxon>
        <taxon>Hexapoda</taxon>
        <taxon>Insecta</taxon>
        <taxon>Pterygota</taxon>
        <taxon>Neoptera</taxon>
        <taxon>Endopterygota</taxon>
        <taxon>Coleoptera</taxon>
        <taxon>Polyphaga</taxon>
        <taxon>Cucujiformia</taxon>
        <taxon>Coccinelloidea</taxon>
        <taxon>Coccinellidae</taxon>
        <taxon>Epilachninae</taxon>
        <taxon>Epilachnini</taxon>
        <taxon>Henosepilachna</taxon>
    </lineage>
</organism>
<sequence length="107" mass="11884">MKNEAVDQTTNILAPAVVSEMKMSKGSQAAGGSRANSRDCYLTLSHPSQWTNMRPLCSESNLRPLIVLVQKKTNILETEKKPSLLLKQPLRTGSTYNLIERNLSPRS</sequence>
<dbReference type="EMBL" id="JARQZJ010000094">
    <property type="protein sequence ID" value="KAK9885029.1"/>
    <property type="molecule type" value="Genomic_DNA"/>
</dbReference>
<name>A0AAW1UZN3_9CUCU</name>
<evidence type="ECO:0000313" key="1">
    <source>
        <dbReference type="EMBL" id="KAK9885029.1"/>
    </source>
</evidence>
<evidence type="ECO:0000313" key="2">
    <source>
        <dbReference type="Proteomes" id="UP001431783"/>
    </source>
</evidence>
<comment type="caution">
    <text evidence="1">The sequence shown here is derived from an EMBL/GenBank/DDBJ whole genome shotgun (WGS) entry which is preliminary data.</text>
</comment>
<dbReference type="AlphaFoldDB" id="A0AAW1UZN3"/>
<gene>
    <name evidence="1" type="ORF">WA026_009253</name>
</gene>
<proteinExistence type="predicted"/>
<keyword evidence="2" id="KW-1185">Reference proteome</keyword>
<accession>A0AAW1UZN3</accession>
<dbReference type="Proteomes" id="UP001431783">
    <property type="component" value="Unassembled WGS sequence"/>
</dbReference>